<dbReference type="VEuPathDB" id="AmoebaDB:FDP41_002295"/>
<accession>A0A6A5BYQ9</accession>
<dbReference type="EMBL" id="VFQX01000029">
    <property type="protein sequence ID" value="KAF0978475.1"/>
    <property type="molecule type" value="Genomic_DNA"/>
</dbReference>
<sequence>MKMKGLSSYSVSNKRKDFQHQTSSSSLGNKKKIVHDHSVDDRPEKTEETQIQSKCGDVISYMVQTIDRNGLTKSSQDVMNEQLEAAHFSMETGLYIVWRTRNKGACGAYSQHSFRDCSRIAPSSICFCGHPLKDHFKKNNGIISGCSSCKGCKMFEYIPTRPAETGEFWLEHRTDFNPQKYEVKCKCKHSFRYHKCPSKRCTVPSCKCQSFTSSFLCVVCNEHWEEHDTIAETREERIQQKLPVDDDYILFSESPSLQRVVFR</sequence>
<dbReference type="Pfam" id="PF14753">
    <property type="entry name" value="FAM221"/>
    <property type="match status" value="1"/>
</dbReference>
<evidence type="ECO:0000313" key="3">
    <source>
        <dbReference type="EMBL" id="KAF0978475.1"/>
    </source>
</evidence>
<dbReference type="OMA" id="MCECKAY"/>
<name>A0A6A5BYQ9_NAEFO</name>
<comment type="similarity">
    <text evidence="1">Belongs to the FAM221 family.</text>
</comment>
<evidence type="ECO:0000256" key="1">
    <source>
        <dbReference type="ARBA" id="ARBA00011026"/>
    </source>
</evidence>
<dbReference type="VEuPathDB" id="AmoebaDB:NfTy_042700"/>
<proteinExistence type="inferred from homology"/>
<feature type="compositionally biased region" description="Basic and acidic residues" evidence="2">
    <location>
        <begin position="35"/>
        <end position="48"/>
    </location>
</feature>
<dbReference type="InterPro" id="IPR026755">
    <property type="entry name" value="Fam221a/b"/>
</dbReference>
<dbReference type="AlphaFoldDB" id="A0A6A5BYQ9"/>
<dbReference type="RefSeq" id="XP_044563188.1">
    <property type="nucleotide sequence ID" value="XM_044705473.1"/>
</dbReference>
<organism evidence="3 4">
    <name type="scientific">Naegleria fowleri</name>
    <name type="common">Brain eating amoeba</name>
    <dbReference type="NCBI Taxonomy" id="5763"/>
    <lineage>
        <taxon>Eukaryota</taxon>
        <taxon>Discoba</taxon>
        <taxon>Heterolobosea</taxon>
        <taxon>Tetramitia</taxon>
        <taxon>Eutetramitia</taxon>
        <taxon>Vahlkampfiidae</taxon>
        <taxon>Naegleria</taxon>
    </lineage>
</organism>
<reference evidence="3 4" key="1">
    <citation type="journal article" date="2019" name="Sci. Rep.">
        <title>Nanopore sequencing improves the draft genome of the human pathogenic amoeba Naegleria fowleri.</title>
        <authorList>
            <person name="Liechti N."/>
            <person name="Schurch N."/>
            <person name="Bruggmann R."/>
            <person name="Wittwer M."/>
        </authorList>
    </citation>
    <scope>NUCLEOTIDE SEQUENCE [LARGE SCALE GENOMIC DNA]</scope>
    <source>
        <strain evidence="3 4">ATCC 30894</strain>
    </source>
</reference>
<dbReference type="PANTHER" id="PTHR31214">
    <property type="entry name" value="PROTEIN FAM221A-RELATED"/>
    <property type="match status" value="1"/>
</dbReference>
<dbReference type="Proteomes" id="UP000444721">
    <property type="component" value="Unassembled WGS sequence"/>
</dbReference>
<dbReference type="GeneID" id="68109513"/>
<protein>
    <submittedName>
        <fullName evidence="3">Uncharacterized protein</fullName>
    </submittedName>
</protein>
<evidence type="ECO:0000256" key="2">
    <source>
        <dbReference type="SAM" id="MobiDB-lite"/>
    </source>
</evidence>
<evidence type="ECO:0000313" key="4">
    <source>
        <dbReference type="Proteomes" id="UP000444721"/>
    </source>
</evidence>
<comment type="caution">
    <text evidence="3">The sequence shown here is derived from an EMBL/GenBank/DDBJ whole genome shotgun (WGS) entry which is preliminary data.</text>
</comment>
<gene>
    <name evidence="3" type="ORF">FDP41_002295</name>
</gene>
<feature type="region of interest" description="Disordered" evidence="2">
    <location>
        <begin position="1"/>
        <end position="50"/>
    </location>
</feature>
<dbReference type="VEuPathDB" id="AmoebaDB:NF0008210"/>
<keyword evidence="4" id="KW-1185">Reference proteome</keyword>
<dbReference type="OrthoDB" id="196393at2759"/>
<dbReference type="PANTHER" id="PTHR31214:SF3">
    <property type="entry name" value="PROTEIN FAM221B"/>
    <property type="match status" value="1"/>
</dbReference>